<dbReference type="Proteomes" id="UP000184076">
    <property type="component" value="Unassembled WGS sequence"/>
</dbReference>
<dbReference type="Pfam" id="PF13020">
    <property type="entry name" value="NOV_C"/>
    <property type="match status" value="1"/>
</dbReference>
<feature type="region of interest" description="Disordered" evidence="1">
    <location>
        <begin position="103"/>
        <end position="138"/>
    </location>
</feature>
<evidence type="ECO:0000256" key="1">
    <source>
        <dbReference type="SAM" id="MobiDB-lite"/>
    </source>
</evidence>
<evidence type="ECO:0000259" key="2">
    <source>
        <dbReference type="Pfam" id="PF13020"/>
    </source>
</evidence>
<name>A0A1M5IWD5_9BACT</name>
<dbReference type="OrthoDB" id="9802640at2"/>
<dbReference type="InterPro" id="IPR024975">
    <property type="entry name" value="NOV_C"/>
</dbReference>
<protein>
    <recommendedName>
        <fullName evidence="2">Protein NO VEIN C-terminal domain-containing protein</fullName>
    </recommendedName>
</protein>
<feature type="domain" description="Protein NO VEIN C-terminal" evidence="2">
    <location>
        <begin position="25"/>
        <end position="80"/>
    </location>
</feature>
<evidence type="ECO:0000313" key="4">
    <source>
        <dbReference type="Proteomes" id="UP000184076"/>
    </source>
</evidence>
<organism evidence="3 4">
    <name type="scientific">Desulfacinum infernum DSM 9756</name>
    <dbReference type="NCBI Taxonomy" id="1121391"/>
    <lineage>
        <taxon>Bacteria</taxon>
        <taxon>Pseudomonadati</taxon>
        <taxon>Thermodesulfobacteriota</taxon>
        <taxon>Syntrophobacteria</taxon>
        <taxon>Syntrophobacterales</taxon>
        <taxon>Syntrophobacteraceae</taxon>
        <taxon>Desulfacinum</taxon>
    </lineage>
</organism>
<dbReference type="STRING" id="1121391.SAMN02745206_03680"/>
<gene>
    <name evidence="3" type="ORF">SAMN02745206_03680</name>
</gene>
<reference evidence="4" key="1">
    <citation type="submission" date="2016-11" db="EMBL/GenBank/DDBJ databases">
        <authorList>
            <person name="Varghese N."/>
            <person name="Submissions S."/>
        </authorList>
    </citation>
    <scope>NUCLEOTIDE SEQUENCE [LARGE SCALE GENOMIC DNA]</scope>
    <source>
        <strain evidence="4">DSM 9756</strain>
    </source>
</reference>
<feature type="compositionally biased region" description="Acidic residues" evidence="1">
    <location>
        <begin position="104"/>
        <end position="115"/>
    </location>
</feature>
<proteinExistence type="predicted"/>
<dbReference type="EMBL" id="FQVB01000062">
    <property type="protein sequence ID" value="SHG32379.1"/>
    <property type="molecule type" value="Genomic_DNA"/>
</dbReference>
<dbReference type="AlphaFoldDB" id="A0A1M5IWD5"/>
<sequence>MAINKGGQNSVITDGQFSVVTPTRDSDGRVVRYIEVKSMSGPWTDTYAVLSRPQFEAARKFGEAFWLYVVERAQTDDFRIHRIQNPIGRANHFMFDDGWRVTAESDEPMVEEPEEENGKGDFKQPGLSEMDRGTPAAG</sequence>
<accession>A0A1M5IWD5</accession>
<evidence type="ECO:0000313" key="3">
    <source>
        <dbReference type="EMBL" id="SHG32379.1"/>
    </source>
</evidence>
<dbReference type="RefSeq" id="WP_143156563.1">
    <property type="nucleotide sequence ID" value="NZ_FQVB01000062.1"/>
</dbReference>
<keyword evidence="4" id="KW-1185">Reference proteome</keyword>